<comment type="caution">
    <text evidence="2">The sequence shown here is derived from an EMBL/GenBank/DDBJ whole genome shotgun (WGS) entry which is preliminary data.</text>
</comment>
<feature type="signal peptide" evidence="1">
    <location>
        <begin position="1"/>
        <end position="22"/>
    </location>
</feature>
<dbReference type="InterPro" id="IPR011990">
    <property type="entry name" value="TPR-like_helical_dom_sf"/>
</dbReference>
<dbReference type="RefSeq" id="WP_057179591.1">
    <property type="nucleotide sequence ID" value="NZ_BDQM01000008.1"/>
</dbReference>
<dbReference type="EMBL" id="BDQM01000008">
    <property type="protein sequence ID" value="GAW95800.1"/>
    <property type="molecule type" value="Genomic_DNA"/>
</dbReference>
<evidence type="ECO:0000256" key="1">
    <source>
        <dbReference type="SAM" id="SignalP"/>
    </source>
</evidence>
<reference evidence="2 3" key="1">
    <citation type="submission" date="2017-06" db="EMBL/GenBank/DDBJ databases">
        <title>Whole Genome Sequences of Colwellia marinimaniae MTCD1.</title>
        <authorList>
            <person name="Kusumoto H."/>
            <person name="Inoue M."/>
            <person name="Tanikawa K."/>
            <person name="Maeji H."/>
            <person name="Cameron J.H."/>
            <person name="Bartlett D.H."/>
        </authorList>
    </citation>
    <scope>NUCLEOTIDE SEQUENCE [LARGE SCALE GENOMIC DNA]</scope>
    <source>
        <strain evidence="2 3">MTCD1</strain>
    </source>
</reference>
<evidence type="ECO:0000313" key="2">
    <source>
        <dbReference type="EMBL" id="GAW95800.1"/>
    </source>
</evidence>
<dbReference type="Proteomes" id="UP000197068">
    <property type="component" value="Unassembled WGS sequence"/>
</dbReference>
<gene>
    <name evidence="2" type="ORF">MTCD1_01403</name>
</gene>
<dbReference type="SUPFAM" id="SSF48452">
    <property type="entry name" value="TPR-like"/>
    <property type="match status" value="1"/>
</dbReference>
<evidence type="ECO:0000313" key="3">
    <source>
        <dbReference type="Proteomes" id="UP000197068"/>
    </source>
</evidence>
<name>A0ABQ0MTX3_9GAMM</name>
<keyword evidence="1" id="KW-0732">Signal</keyword>
<protein>
    <submittedName>
        <fullName evidence="2">Uncharacterized protein</fullName>
    </submittedName>
</protein>
<feature type="chain" id="PRO_5047243903" evidence="1">
    <location>
        <begin position="23"/>
        <end position="690"/>
    </location>
</feature>
<organism evidence="2 3">
    <name type="scientific">Colwellia marinimaniae</name>
    <dbReference type="NCBI Taxonomy" id="1513592"/>
    <lineage>
        <taxon>Bacteria</taxon>
        <taxon>Pseudomonadati</taxon>
        <taxon>Pseudomonadota</taxon>
        <taxon>Gammaproteobacteria</taxon>
        <taxon>Alteromonadales</taxon>
        <taxon>Colwelliaceae</taxon>
        <taxon>Colwellia</taxon>
    </lineage>
</organism>
<accession>A0ABQ0MTX3</accession>
<sequence>MGIKVSFTLFAKMLLLILFSQATVSYGQSNQYGESAQSDDSKLVLQTDLQDKYYRQALYFYFQGDHQQALVQIEQSKAKLKRLDSRATLFAAGLQLSAGLLQQAKATLVNFDALLNVEKQRENSSNKSAKASELRLIALLSLSNEYLSQGEITQAKDSLASIESVSSTYYQEYHVLTQLAYWPDDSRLLLVKPISELDDTSAYILLNEALRLIETSQYDLAINALKTIKNNQWHQEEHGFWQTLFLNEASFSSQRDEQQMAILQGQAIQDYAQLLLAQIYISQQRYDLGFSELKTFPEQSPYAESALFLFAFASQQVQQYDIAFNLLNLHYKNYPYSQLGWQSAELMAQQVSDQQSLAQGVSAYQTVESFFLLRQQDLDTFSMAFNQSINLLDFSPSSQVSQHKPEGNDHYLPESVWLQQALYDAQLANLYQGVIAIDEQAQQVQSLLDKTTWLAEIITLNQARKKNIIAAKETRDTQNVFKQLKTERDRLAKLLNQQLANKQASAFANAEERQWLTRIARSHSALTQIADKKNTADYKQRLARVEGVLSWQLAQQYPQRAWQHRKQLSQVDNAIAGVTAQQQQLDKIANSQLSLELSIKKQQQSVKQLNLLLTQLAQLREKISVKIRQKVKLYIDEQGVVLAEHLLSTRQGMAKVLERMAKADKSLAIKLAPSAKLAAAEKVSTIAGTY</sequence>
<proteinExistence type="predicted"/>
<keyword evidence="3" id="KW-1185">Reference proteome</keyword>